<dbReference type="EMBL" id="CAJNOU010006131">
    <property type="protein sequence ID" value="CAF1497629.1"/>
    <property type="molecule type" value="Genomic_DNA"/>
</dbReference>
<sequence length="70" mass="7583">QGKFAIGSCVSAASTGNYMACVGQLAHKIWTLHNWSEDTPITLCGMQCVGNLNPLYPVGSFLTHLLKCHF</sequence>
<protein>
    <submittedName>
        <fullName evidence="1">Uncharacterized protein</fullName>
    </submittedName>
</protein>
<proteinExistence type="predicted"/>
<feature type="non-terminal residue" evidence="1">
    <location>
        <position position="1"/>
    </location>
</feature>
<gene>
    <name evidence="1" type="ORF">SEV965_LOCUS35902</name>
</gene>
<accession>A0A815T1G3</accession>
<comment type="caution">
    <text evidence="1">The sequence shown here is derived from an EMBL/GenBank/DDBJ whole genome shotgun (WGS) entry which is preliminary data.</text>
</comment>
<evidence type="ECO:0000313" key="1">
    <source>
        <dbReference type="EMBL" id="CAF1497629.1"/>
    </source>
</evidence>
<dbReference type="AlphaFoldDB" id="A0A815T1G3"/>
<evidence type="ECO:0000313" key="2">
    <source>
        <dbReference type="Proteomes" id="UP000663889"/>
    </source>
</evidence>
<dbReference type="Proteomes" id="UP000663889">
    <property type="component" value="Unassembled WGS sequence"/>
</dbReference>
<organism evidence="1 2">
    <name type="scientific">Rotaria sordida</name>
    <dbReference type="NCBI Taxonomy" id="392033"/>
    <lineage>
        <taxon>Eukaryota</taxon>
        <taxon>Metazoa</taxon>
        <taxon>Spiralia</taxon>
        <taxon>Gnathifera</taxon>
        <taxon>Rotifera</taxon>
        <taxon>Eurotatoria</taxon>
        <taxon>Bdelloidea</taxon>
        <taxon>Philodinida</taxon>
        <taxon>Philodinidae</taxon>
        <taxon>Rotaria</taxon>
    </lineage>
</organism>
<reference evidence="1" key="1">
    <citation type="submission" date="2021-02" db="EMBL/GenBank/DDBJ databases">
        <authorList>
            <person name="Nowell W R."/>
        </authorList>
    </citation>
    <scope>NUCLEOTIDE SEQUENCE</scope>
</reference>
<name>A0A815T1G3_9BILA</name>